<accession>A0ABQ9WQ90</accession>
<evidence type="ECO:0000313" key="2">
    <source>
        <dbReference type="Proteomes" id="UP001281761"/>
    </source>
</evidence>
<keyword evidence="2" id="KW-1185">Reference proteome</keyword>
<protein>
    <submittedName>
        <fullName evidence="1">Uncharacterized protein</fullName>
    </submittedName>
</protein>
<organism evidence="1 2">
    <name type="scientific">Blattamonas nauphoetae</name>
    <dbReference type="NCBI Taxonomy" id="2049346"/>
    <lineage>
        <taxon>Eukaryota</taxon>
        <taxon>Metamonada</taxon>
        <taxon>Preaxostyla</taxon>
        <taxon>Oxymonadida</taxon>
        <taxon>Blattamonas</taxon>
    </lineage>
</organism>
<evidence type="ECO:0000313" key="1">
    <source>
        <dbReference type="EMBL" id="KAK2941503.1"/>
    </source>
</evidence>
<name>A0ABQ9WQ90_9EUKA</name>
<proteinExistence type="predicted"/>
<dbReference type="EMBL" id="JARBJD010000495">
    <property type="protein sequence ID" value="KAK2941503.1"/>
    <property type="molecule type" value="Genomic_DNA"/>
</dbReference>
<sequence>MKLIRNLIENCSVKSLLALVNADLIPQLINTLNPLSLSFTEAGDIHISLMKSINKSIWLATPYGLYRLKRQDQNEQQAVHETVLKQVLVPSEKYISLLCVNRYSIIDGEQSPELITLLPRLLRICAYYQPTMEVVLHMPVFLTIPSCHTYFENENSIWSFLSSMVEAQWRWNITKGEVRKMGKTVLRNLRMEGFEDMIAEKLQNDQLEDFGRRIVRESIEWNNLQGMNHLRHA</sequence>
<dbReference type="Proteomes" id="UP001281761">
    <property type="component" value="Unassembled WGS sequence"/>
</dbReference>
<reference evidence="1 2" key="1">
    <citation type="journal article" date="2022" name="bioRxiv">
        <title>Genomics of Preaxostyla Flagellates Illuminates Evolutionary Transitions and the Path Towards Mitochondrial Loss.</title>
        <authorList>
            <person name="Novak L.V.F."/>
            <person name="Treitli S.C."/>
            <person name="Pyrih J."/>
            <person name="Halakuc P."/>
            <person name="Pipaliya S.V."/>
            <person name="Vacek V."/>
            <person name="Brzon O."/>
            <person name="Soukal P."/>
            <person name="Eme L."/>
            <person name="Dacks J.B."/>
            <person name="Karnkowska A."/>
            <person name="Elias M."/>
            <person name="Hampl V."/>
        </authorList>
    </citation>
    <scope>NUCLEOTIDE SEQUENCE [LARGE SCALE GENOMIC DNA]</scope>
    <source>
        <strain evidence="1">NAU3</strain>
        <tissue evidence="1">Gut</tissue>
    </source>
</reference>
<comment type="caution">
    <text evidence="1">The sequence shown here is derived from an EMBL/GenBank/DDBJ whole genome shotgun (WGS) entry which is preliminary data.</text>
</comment>
<gene>
    <name evidence="1" type="ORF">BLNAU_23576</name>
</gene>